<comment type="caution">
    <text evidence="3">The sequence shown here is derived from an EMBL/GenBank/DDBJ whole genome shotgun (WGS) entry which is preliminary data.</text>
</comment>
<proteinExistence type="predicted"/>
<feature type="region of interest" description="Disordered" evidence="1">
    <location>
        <begin position="51"/>
        <end position="80"/>
    </location>
</feature>
<sequence>MEGRLDLAAFVFTIHTLCVLVHTRSIPEDPSVHPQQSSETAMWVLEGPHVQSNHFRPDSLSKTTRTSSESQNGAIPKIGSVSNLSLNDTCPRFPRLRVARLRRSAYHQGHYSSSLCPADTPCQRLDLSHRLRPQVRADSFID</sequence>
<evidence type="ECO:0000256" key="2">
    <source>
        <dbReference type="SAM" id="SignalP"/>
    </source>
</evidence>
<feature type="chain" id="PRO_5044000897" evidence="2">
    <location>
        <begin position="24"/>
        <end position="142"/>
    </location>
</feature>
<reference evidence="3" key="1">
    <citation type="journal article" date="2022" name="bioRxiv">
        <title>Sequencing and chromosome-scale assembly of the giantPleurodeles waltlgenome.</title>
        <authorList>
            <person name="Brown T."/>
            <person name="Elewa A."/>
            <person name="Iarovenko S."/>
            <person name="Subramanian E."/>
            <person name="Araus A.J."/>
            <person name="Petzold A."/>
            <person name="Susuki M."/>
            <person name="Suzuki K.-i.T."/>
            <person name="Hayashi T."/>
            <person name="Toyoda A."/>
            <person name="Oliveira C."/>
            <person name="Osipova E."/>
            <person name="Leigh N.D."/>
            <person name="Simon A."/>
            <person name="Yun M.H."/>
        </authorList>
    </citation>
    <scope>NUCLEOTIDE SEQUENCE</scope>
    <source>
        <strain evidence="3">20211129_DDA</strain>
        <tissue evidence="3">Liver</tissue>
    </source>
</reference>
<organism evidence="3 4">
    <name type="scientific">Pleurodeles waltl</name>
    <name type="common">Iberian ribbed newt</name>
    <dbReference type="NCBI Taxonomy" id="8319"/>
    <lineage>
        <taxon>Eukaryota</taxon>
        <taxon>Metazoa</taxon>
        <taxon>Chordata</taxon>
        <taxon>Craniata</taxon>
        <taxon>Vertebrata</taxon>
        <taxon>Euteleostomi</taxon>
        <taxon>Amphibia</taxon>
        <taxon>Batrachia</taxon>
        <taxon>Caudata</taxon>
        <taxon>Salamandroidea</taxon>
        <taxon>Salamandridae</taxon>
        <taxon>Pleurodelinae</taxon>
        <taxon>Pleurodeles</taxon>
    </lineage>
</organism>
<keyword evidence="2" id="KW-0732">Signal</keyword>
<dbReference type="AlphaFoldDB" id="A0AAV7PL16"/>
<gene>
    <name evidence="3" type="ORF">NDU88_004870</name>
</gene>
<keyword evidence="4" id="KW-1185">Reference proteome</keyword>
<dbReference type="Proteomes" id="UP001066276">
    <property type="component" value="Chromosome 7"/>
</dbReference>
<evidence type="ECO:0000313" key="4">
    <source>
        <dbReference type="Proteomes" id="UP001066276"/>
    </source>
</evidence>
<name>A0AAV7PL16_PLEWA</name>
<feature type="compositionally biased region" description="Polar residues" evidence="1">
    <location>
        <begin position="51"/>
        <end position="73"/>
    </location>
</feature>
<dbReference type="EMBL" id="JANPWB010000011">
    <property type="protein sequence ID" value="KAJ1126463.1"/>
    <property type="molecule type" value="Genomic_DNA"/>
</dbReference>
<evidence type="ECO:0000256" key="1">
    <source>
        <dbReference type="SAM" id="MobiDB-lite"/>
    </source>
</evidence>
<evidence type="ECO:0000313" key="3">
    <source>
        <dbReference type="EMBL" id="KAJ1126463.1"/>
    </source>
</evidence>
<feature type="signal peptide" evidence="2">
    <location>
        <begin position="1"/>
        <end position="23"/>
    </location>
</feature>
<accession>A0AAV7PL16</accession>
<protein>
    <submittedName>
        <fullName evidence="3">Uncharacterized protein</fullName>
    </submittedName>
</protein>